<feature type="region of interest" description="Disordered" evidence="1">
    <location>
        <begin position="328"/>
        <end position="427"/>
    </location>
</feature>
<proteinExistence type="predicted"/>
<feature type="compositionally biased region" description="Low complexity" evidence="1">
    <location>
        <begin position="1"/>
        <end position="13"/>
    </location>
</feature>
<comment type="caution">
    <text evidence="2">The sequence shown here is derived from an EMBL/GenBank/DDBJ whole genome shotgun (WGS) entry which is preliminary data.</text>
</comment>
<feature type="region of interest" description="Disordered" evidence="1">
    <location>
        <begin position="512"/>
        <end position="609"/>
    </location>
</feature>
<name>A0A9P6FWV4_9FUNG</name>
<feature type="compositionally biased region" description="Low complexity" evidence="1">
    <location>
        <begin position="393"/>
        <end position="411"/>
    </location>
</feature>
<evidence type="ECO:0000256" key="1">
    <source>
        <dbReference type="SAM" id="MobiDB-lite"/>
    </source>
</evidence>
<dbReference type="AlphaFoldDB" id="A0A9P6FWV4"/>
<dbReference type="OrthoDB" id="2447551at2759"/>
<feature type="compositionally biased region" description="Low complexity" evidence="1">
    <location>
        <begin position="537"/>
        <end position="564"/>
    </location>
</feature>
<organism evidence="2 3">
    <name type="scientific">Lunasporangiospora selenospora</name>
    <dbReference type="NCBI Taxonomy" id="979761"/>
    <lineage>
        <taxon>Eukaryota</taxon>
        <taxon>Fungi</taxon>
        <taxon>Fungi incertae sedis</taxon>
        <taxon>Mucoromycota</taxon>
        <taxon>Mortierellomycotina</taxon>
        <taxon>Mortierellomycetes</taxon>
        <taxon>Mortierellales</taxon>
        <taxon>Mortierellaceae</taxon>
        <taxon>Lunasporangiospora</taxon>
    </lineage>
</organism>
<dbReference type="Proteomes" id="UP000780801">
    <property type="component" value="Unassembled WGS sequence"/>
</dbReference>
<feature type="compositionally biased region" description="Low complexity" evidence="1">
    <location>
        <begin position="27"/>
        <end position="45"/>
    </location>
</feature>
<feature type="region of interest" description="Disordered" evidence="1">
    <location>
        <begin position="1"/>
        <end position="47"/>
    </location>
</feature>
<evidence type="ECO:0000313" key="2">
    <source>
        <dbReference type="EMBL" id="KAF9582889.1"/>
    </source>
</evidence>
<feature type="compositionally biased region" description="Polar residues" evidence="1">
    <location>
        <begin position="160"/>
        <end position="175"/>
    </location>
</feature>
<sequence>ATRQRSSSASSSSLRMAPSDGSAVTDGSGSPSRQQTQRSTKQSPKGCGAALMRMPFLKKKSANHYLSLPVGGMAMDSSSGGEACMLSEELSVTEFAKLAGITILPEDDPEIYPTNPDICHSQDNMVSTRSDGNSSIGGGANLERSMIGKNVPGKAGPLTGSETGTFNSNRNLTLGSNTSESSSRRTNIWDAQFWTVPVVNESMNIPNNNSQRSLFSPSSTSLPLLTEVRSTGQGNSNYIYGSSSAPHSPFTAQSLFRQGSDQVNCQVRRSSFNAEAMSVPSHNVPLVVYPVLNSESMPQLDRDLGKSTGTQIDMGSVAGSNILAGNATNHLCTPTPSTPPSPSRGALTKTPKPNPRSRVQHEGAQPSRGLGRRRSFSSLTAIAIELESDQEQDSGSYGESSSYSDSSTRESSMAEKGECSRLESVNGSRAGSFSVTTFADFTSAKPKASIGACPAVAEEPVIPAAEAETTIATPPSSGLHPNQQDQCRSGDYTILFTGSSDVPPEATIPVQRIQSAISPTSPPTSLGSPRMRPGHRLSLGSYSGLLIGSTSISRTRSPSPSPLSKQVPINEEPDGHDDLAPEKRKECGQQGPARPAPVESFSIHSCAQH</sequence>
<accession>A0A9P6FWV4</accession>
<keyword evidence="3" id="KW-1185">Reference proteome</keyword>
<feature type="region of interest" description="Disordered" evidence="1">
    <location>
        <begin position="153"/>
        <end position="182"/>
    </location>
</feature>
<evidence type="ECO:0000313" key="3">
    <source>
        <dbReference type="Proteomes" id="UP000780801"/>
    </source>
</evidence>
<protein>
    <submittedName>
        <fullName evidence="2">Uncharacterized protein</fullName>
    </submittedName>
</protein>
<dbReference type="EMBL" id="JAABOA010000886">
    <property type="protein sequence ID" value="KAF9582889.1"/>
    <property type="molecule type" value="Genomic_DNA"/>
</dbReference>
<feature type="compositionally biased region" description="Basic and acidic residues" evidence="1">
    <location>
        <begin position="576"/>
        <end position="587"/>
    </location>
</feature>
<gene>
    <name evidence="2" type="ORF">BGW38_010616</name>
</gene>
<feature type="non-terminal residue" evidence="2">
    <location>
        <position position="1"/>
    </location>
</feature>
<reference evidence="2" key="1">
    <citation type="journal article" date="2020" name="Fungal Divers.">
        <title>Resolving the Mortierellaceae phylogeny through synthesis of multi-gene phylogenetics and phylogenomics.</title>
        <authorList>
            <person name="Vandepol N."/>
            <person name="Liber J."/>
            <person name="Desiro A."/>
            <person name="Na H."/>
            <person name="Kennedy M."/>
            <person name="Barry K."/>
            <person name="Grigoriev I.V."/>
            <person name="Miller A.N."/>
            <person name="O'Donnell K."/>
            <person name="Stajich J.E."/>
            <person name="Bonito G."/>
        </authorList>
    </citation>
    <scope>NUCLEOTIDE SEQUENCE</scope>
    <source>
        <strain evidence="2">KOD1015</strain>
    </source>
</reference>
<feature type="compositionally biased region" description="Basic and acidic residues" evidence="1">
    <location>
        <begin position="412"/>
        <end position="421"/>
    </location>
</feature>